<evidence type="ECO:0000313" key="2">
    <source>
        <dbReference type="Proteomes" id="UP000002695"/>
    </source>
</evidence>
<gene>
    <name evidence="1" type="ordered locus">STM14_3907</name>
</gene>
<accession>A0A0F6B712</accession>
<dbReference type="BioCyc" id="SENT588858:STM14_RS26155-MONOMER"/>
<reference evidence="1 2" key="1">
    <citation type="journal article" date="2010" name="J. Bacteriol.">
        <title>Short-term signatures of evolutionary change in the Salmonella enterica serovar typhimurium 14028 genome.</title>
        <authorList>
            <person name="Jarvik T."/>
            <person name="Smillie C."/>
            <person name="Groisman E.A."/>
            <person name="Ochman H."/>
        </authorList>
    </citation>
    <scope>NUCLEOTIDE SEQUENCE [LARGE SCALE GENOMIC DNA]</scope>
    <source>
        <strain evidence="2">14028s / SGSC 2262</strain>
    </source>
</reference>
<proteinExistence type="predicted"/>
<dbReference type="HOGENOM" id="CLU_2828698_0_0_6"/>
<dbReference type="EMBL" id="CP001363">
    <property type="protein sequence ID" value="ACY90309.1"/>
    <property type="molecule type" value="Genomic_DNA"/>
</dbReference>
<dbReference type="Proteomes" id="UP000002695">
    <property type="component" value="Chromosome"/>
</dbReference>
<dbReference type="AlphaFoldDB" id="A0A0F6B712"/>
<keyword evidence="2" id="KW-1185">Reference proteome</keyword>
<dbReference type="KEGG" id="seo:STM14_3907"/>
<name>A0A0F6B712_SALT1</name>
<protein>
    <submittedName>
        <fullName evidence="1">Uncharacterized protein</fullName>
    </submittedName>
</protein>
<evidence type="ECO:0000313" key="1">
    <source>
        <dbReference type="EMBL" id="ACY90309.1"/>
    </source>
</evidence>
<sequence>MARGFTQADTLYFTLTERRGRRHLHITLREDVAREHQFAFHHSLWIGRFRSIVTPDGIRHPASIIT</sequence>
<organism evidence="1 2">
    <name type="scientific">Salmonella typhimurium (strain 14028s / SGSC 2262)</name>
    <dbReference type="NCBI Taxonomy" id="588858"/>
    <lineage>
        <taxon>Bacteria</taxon>
        <taxon>Pseudomonadati</taxon>
        <taxon>Pseudomonadota</taxon>
        <taxon>Gammaproteobacteria</taxon>
        <taxon>Enterobacterales</taxon>
        <taxon>Enterobacteriaceae</taxon>
        <taxon>Salmonella</taxon>
    </lineage>
</organism>